<protein>
    <recommendedName>
        <fullName evidence="1">DNA/pantothenate metabolism flavoprotein C-terminal domain-containing protein</fullName>
    </recommendedName>
</protein>
<reference evidence="2" key="2">
    <citation type="journal article" date="2021" name="PeerJ">
        <title>Extensive microbial diversity within the chicken gut microbiome revealed by metagenomics and culture.</title>
        <authorList>
            <person name="Gilroy R."/>
            <person name="Ravi A."/>
            <person name="Getino M."/>
            <person name="Pursley I."/>
            <person name="Horton D.L."/>
            <person name="Alikhan N.F."/>
            <person name="Baker D."/>
            <person name="Gharbi K."/>
            <person name="Hall N."/>
            <person name="Watson M."/>
            <person name="Adriaenssens E.M."/>
            <person name="Foster-Nyarko E."/>
            <person name="Jarju S."/>
            <person name="Secka A."/>
            <person name="Antonio M."/>
            <person name="Oren A."/>
            <person name="Chaudhuri R.R."/>
            <person name="La Ragione R."/>
            <person name="Hildebrand F."/>
            <person name="Pallen M.J."/>
        </authorList>
    </citation>
    <scope>NUCLEOTIDE SEQUENCE</scope>
    <source>
        <strain evidence="2">CHK184-20233</strain>
    </source>
</reference>
<dbReference type="EMBL" id="DVHC01000062">
    <property type="protein sequence ID" value="HIR59649.1"/>
    <property type="molecule type" value="Genomic_DNA"/>
</dbReference>
<reference evidence="2" key="1">
    <citation type="submission" date="2020-10" db="EMBL/GenBank/DDBJ databases">
        <authorList>
            <person name="Gilroy R."/>
        </authorList>
    </citation>
    <scope>NUCLEOTIDE SEQUENCE</scope>
    <source>
        <strain evidence="2">CHK184-20233</strain>
    </source>
</reference>
<dbReference type="InterPro" id="IPR035929">
    <property type="entry name" value="CoaB-like_sf"/>
</dbReference>
<feature type="domain" description="DNA/pantothenate metabolism flavoprotein C-terminal" evidence="1">
    <location>
        <begin position="149"/>
        <end position="252"/>
    </location>
</feature>
<dbReference type="Gene3D" id="3.40.50.10300">
    <property type="entry name" value="CoaB-like"/>
    <property type="match status" value="1"/>
</dbReference>
<dbReference type="Pfam" id="PF04127">
    <property type="entry name" value="DFP"/>
    <property type="match status" value="2"/>
</dbReference>
<comment type="caution">
    <text evidence="2">The sequence shown here is derived from an EMBL/GenBank/DDBJ whole genome shotgun (WGS) entry which is preliminary data.</text>
</comment>
<dbReference type="Proteomes" id="UP000824232">
    <property type="component" value="Unassembled WGS sequence"/>
</dbReference>
<dbReference type="GO" id="GO:0015937">
    <property type="term" value="P:coenzyme A biosynthetic process"/>
    <property type="evidence" value="ECO:0007669"/>
    <property type="project" value="UniProtKB-ARBA"/>
</dbReference>
<gene>
    <name evidence="2" type="ORF">IAB38_06320</name>
</gene>
<dbReference type="InterPro" id="IPR007085">
    <property type="entry name" value="DNA/pantothenate-metab_flavo_C"/>
</dbReference>
<dbReference type="GO" id="GO:0003824">
    <property type="term" value="F:catalytic activity"/>
    <property type="evidence" value="ECO:0007669"/>
    <property type="project" value="UniProtKB-ARBA"/>
</dbReference>
<sequence length="256" mass="28537">MNNKKNIIITSGPTNERIDAVMKITNMSTGALGAIVADELLKEDELGKLYYISPKLAYKPKTKSEKLELVQIESALDLLKALKNIITNNDIYGVVHSAAVGDYYGEYAITGEQLASLIASKIYDKGLNREELENTILDVIKNPDMITDNTHKISSYQDNLMVKLGLTPKVISSIKEFDPNIKLIGFKLLDGVSKEELINVASELRKKNNADYIVANDLSRIGHGKHYATIINEDGIYLECETKDDISKSLRKILFK</sequence>
<name>A0A9D1J404_9FIRM</name>
<proteinExistence type="predicted"/>
<dbReference type="AlphaFoldDB" id="A0A9D1J404"/>
<evidence type="ECO:0000313" key="2">
    <source>
        <dbReference type="EMBL" id="HIR59649.1"/>
    </source>
</evidence>
<feature type="domain" description="DNA/pantothenate metabolism flavoprotein C-terminal" evidence="1">
    <location>
        <begin position="4"/>
        <end position="105"/>
    </location>
</feature>
<organism evidence="2 3">
    <name type="scientific">Candidatus Onthousia excrementipullorum</name>
    <dbReference type="NCBI Taxonomy" id="2840884"/>
    <lineage>
        <taxon>Bacteria</taxon>
        <taxon>Bacillati</taxon>
        <taxon>Bacillota</taxon>
        <taxon>Bacilli</taxon>
        <taxon>Candidatus Onthousia</taxon>
    </lineage>
</organism>
<dbReference type="SUPFAM" id="SSF102645">
    <property type="entry name" value="CoaB-like"/>
    <property type="match status" value="1"/>
</dbReference>
<accession>A0A9D1J404</accession>
<evidence type="ECO:0000259" key="1">
    <source>
        <dbReference type="Pfam" id="PF04127"/>
    </source>
</evidence>
<evidence type="ECO:0000313" key="3">
    <source>
        <dbReference type="Proteomes" id="UP000824232"/>
    </source>
</evidence>